<dbReference type="PROSITE" id="PS51257">
    <property type="entry name" value="PROKAR_LIPOPROTEIN"/>
    <property type="match status" value="1"/>
</dbReference>
<organism evidence="1 2">
    <name type="scientific">Flagellimonas iocasae</name>
    <dbReference type="NCBI Taxonomy" id="2055905"/>
    <lineage>
        <taxon>Bacteria</taxon>
        <taxon>Pseudomonadati</taxon>
        <taxon>Bacteroidota</taxon>
        <taxon>Flavobacteriia</taxon>
        <taxon>Flavobacteriales</taxon>
        <taxon>Flavobacteriaceae</taxon>
        <taxon>Flagellimonas</taxon>
    </lineage>
</organism>
<dbReference type="RefSeq" id="WP_379829555.1">
    <property type="nucleotide sequence ID" value="NZ_JBHUHU010000001.1"/>
</dbReference>
<evidence type="ECO:0000313" key="1">
    <source>
        <dbReference type="EMBL" id="MFD2098786.1"/>
    </source>
</evidence>
<dbReference type="Proteomes" id="UP001597342">
    <property type="component" value="Unassembled WGS sequence"/>
</dbReference>
<reference evidence="2" key="1">
    <citation type="journal article" date="2019" name="Int. J. Syst. Evol. Microbiol.">
        <title>The Global Catalogue of Microorganisms (GCM) 10K type strain sequencing project: providing services to taxonomists for standard genome sequencing and annotation.</title>
        <authorList>
            <consortium name="The Broad Institute Genomics Platform"/>
            <consortium name="The Broad Institute Genome Sequencing Center for Infectious Disease"/>
            <person name="Wu L."/>
            <person name="Ma J."/>
        </authorList>
    </citation>
    <scope>NUCLEOTIDE SEQUENCE [LARGE SCALE GENOMIC DNA]</scope>
    <source>
        <strain evidence="2">JCM 3389</strain>
    </source>
</reference>
<dbReference type="EMBL" id="JBHUHU010000001">
    <property type="protein sequence ID" value="MFD2098786.1"/>
    <property type="molecule type" value="Genomic_DNA"/>
</dbReference>
<comment type="caution">
    <text evidence="1">The sequence shown here is derived from an EMBL/GenBank/DDBJ whole genome shotgun (WGS) entry which is preliminary data.</text>
</comment>
<sequence length="462" mass="50460">MRKNNFFGLLTMVMGFGFLVMVSCSKDDSCENRTCYLDKDLDNFGAGAGTTACKPPSSASGQYVLKNGDANDEDPNVNPGCTLVFYIDDDGDGFPSSEPFYFCENPDPTKYTDEADTFDCNDNDTSLNPDVFITYYPDTDGDGFGDPNGTTMVVQGCKPAPANHVTNSDDCDDTDPNRNPEAAQITYYYDGDKDGYGIEDEFDVRDACDPAPENFTWSLQAGDCNDNDDTIHPGAEEISDFDGIDSNCDGIEEAILWGGEPKLFSKAANADWVGDPQAQDIITENVVFTRSTKGFVTNIAWWQNEIGQTPTEDEDLEWESKGRKFLGDPVANVGEALPSGGPNGVRWAILSDGGDTEAWSNFDMYGTLGDPTNFYSFNNIIAMCSLLNLNEGIDQVTDAFGIIGVAEDYPDYGAGISPESLVEVRLGVWLVEENIYFTLRFTELSDFNSGGVMSYSRSTPDN</sequence>
<name>A0ABW4XW14_9FLAO</name>
<proteinExistence type="predicted"/>
<accession>A0ABW4XW14</accession>
<gene>
    <name evidence="1" type="ORF">ACFSJE_03300</name>
</gene>
<keyword evidence="2" id="KW-1185">Reference proteome</keyword>
<dbReference type="Pfam" id="PF11617">
    <property type="entry name" value="Cu-binding_MopE"/>
    <property type="match status" value="4"/>
</dbReference>
<dbReference type="InterPro" id="IPR021655">
    <property type="entry name" value="Put_metal-bd"/>
</dbReference>
<protein>
    <submittedName>
        <fullName evidence="1">Metal-binding motif-containing protein</fullName>
    </submittedName>
</protein>
<evidence type="ECO:0000313" key="2">
    <source>
        <dbReference type="Proteomes" id="UP001597342"/>
    </source>
</evidence>